<dbReference type="AlphaFoldDB" id="A0A1I8H3W3"/>
<protein>
    <submittedName>
        <fullName evidence="2 3">Telomere length regulation protein TEL2 homolog</fullName>
    </submittedName>
</protein>
<accession>A0A1I8H3W3</accession>
<evidence type="ECO:0000313" key="1">
    <source>
        <dbReference type="Proteomes" id="UP000095280"/>
    </source>
</evidence>
<keyword evidence="1" id="KW-1185">Reference proteome</keyword>
<dbReference type="InterPro" id="IPR016024">
    <property type="entry name" value="ARM-type_fold"/>
</dbReference>
<dbReference type="WBParaSite" id="maker-uti_cns_0004308-snap-gene-0.10-mRNA-1">
    <property type="protein sequence ID" value="maker-uti_cns_0004308-snap-gene-0.10-mRNA-1"/>
    <property type="gene ID" value="maker-uti_cns_0004308-snap-gene-0.10"/>
</dbReference>
<dbReference type="PANTHER" id="PTHR46270:SF2">
    <property type="entry name" value="TIR DOMAIN-CONTAINING PROTEIN"/>
    <property type="match status" value="1"/>
</dbReference>
<dbReference type="SUPFAM" id="SSF48371">
    <property type="entry name" value="ARM repeat"/>
    <property type="match status" value="1"/>
</dbReference>
<name>A0A1I8H3W3_9PLAT</name>
<reference evidence="2 3" key="1">
    <citation type="submission" date="2016-11" db="UniProtKB">
        <authorList>
            <consortium name="WormBaseParasite"/>
        </authorList>
    </citation>
    <scope>IDENTIFICATION</scope>
</reference>
<dbReference type="Proteomes" id="UP000095280">
    <property type="component" value="Unplaced"/>
</dbReference>
<organism evidence="1 2">
    <name type="scientific">Macrostomum lignano</name>
    <dbReference type="NCBI Taxonomy" id="282301"/>
    <lineage>
        <taxon>Eukaryota</taxon>
        <taxon>Metazoa</taxon>
        <taxon>Spiralia</taxon>
        <taxon>Lophotrochozoa</taxon>
        <taxon>Platyhelminthes</taxon>
        <taxon>Rhabditophora</taxon>
        <taxon>Macrostomorpha</taxon>
        <taxon>Macrostomida</taxon>
        <taxon>Macrostomidae</taxon>
        <taxon>Macrostomum</taxon>
    </lineage>
</organism>
<dbReference type="WBParaSite" id="maker-uti_cns_0010656-snap-gene-0.2-mRNA-1">
    <property type="protein sequence ID" value="maker-uti_cns_0010656-snap-gene-0.2-mRNA-1"/>
    <property type="gene ID" value="maker-uti_cns_0010656-snap-gene-0.2"/>
</dbReference>
<sequence>DICRLCVQIFKAHADDCFVPSSDEQKIAFGQQFELLNSLLKIFHNFTDASEDFCLALSRVECLYRDCASPLLTGWVSRHVSLSQCRLLVNSVLGFVGNQFFKNNSDIYYTLSALELVEPVMPYLSSPVLNIKVLALFLIAFALDESQAELYESATEVMQFLVDSLKEATKSDNRTCYVSLLDADYQTYHAIELAQCINRLALNEVNKKLLVGFGLLPVLKTMLDGEAEDEIAAALDILFTLSFRLVSWKGSSQEDRHHFS</sequence>
<dbReference type="PANTHER" id="PTHR46270">
    <property type="entry name" value="ARMADILLO-TYPE FOLD-RELATED"/>
    <property type="match status" value="1"/>
</dbReference>
<proteinExistence type="predicted"/>
<evidence type="ECO:0000313" key="3">
    <source>
        <dbReference type="WBParaSite" id="maker-uti_cns_0010656-snap-gene-0.2-mRNA-1"/>
    </source>
</evidence>
<evidence type="ECO:0000313" key="2">
    <source>
        <dbReference type="WBParaSite" id="maker-uti_cns_0004308-snap-gene-0.10-mRNA-1"/>
    </source>
</evidence>